<dbReference type="Proteomes" id="UP000198374">
    <property type="component" value="Unassembled WGS sequence"/>
</dbReference>
<reference evidence="2 3" key="1">
    <citation type="submission" date="2015-11" db="EMBL/GenBank/DDBJ databases">
        <title>Draft genome sequences of new species of the genus Lactobacillus isolated from orchardgrass silage.</title>
        <authorList>
            <person name="Tohno M."/>
            <person name="Tanizawa Y."/>
            <person name="Arita M."/>
        </authorList>
    </citation>
    <scope>NUCLEOTIDE SEQUENCE [LARGE SCALE GENOMIC DNA]</scope>
    <source>
        <strain evidence="2 3">IWT30</strain>
    </source>
</reference>
<feature type="chain" id="PRO_5039522651" evidence="1">
    <location>
        <begin position="23"/>
        <end position="451"/>
    </location>
</feature>
<dbReference type="EMBL" id="BCMF01000001">
    <property type="protein sequence ID" value="GAW98212.1"/>
    <property type="molecule type" value="Genomic_DNA"/>
</dbReference>
<organism evidence="2 3">
    <name type="scientific">Secundilactobacillus mixtipabuli</name>
    <dbReference type="NCBI Taxonomy" id="1435342"/>
    <lineage>
        <taxon>Bacteria</taxon>
        <taxon>Bacillati</taxon>
        <taxon>Bacillota</taxon>
        <taxon>Bacilli</taxon>
        <taxon>Lactobacillales</taxon>
        <taxon>Lactobacillaceae</taxon>
        <taxon>Secundilactobacillus</taxon>
    </lineage>
</organism>
<sequence precursor="true">MQSSLKKSLYLGLAAVSFVAAAGATTANASAKAATVKSDTTMTTAATSRNVTLTGTNAVYTKPGTVKGAKVVASTVTAKKLAESNKGAANFRAYRVAVTDRGSVYYKVVSFDGAYRGYVYGGKATDKFAGGVAAYNTTKDATAPKATDTFNLTATTSKDANTLFYAQPAYAQYKIGRATVNGSVLAATDKYAGASFTFDKAVTTSREGETWYEIASTKLSNGTTTTELNGAWVKASNVKNPQADPEATNDNSIKVVYQGSNGNVVAGADKTFVTTANTKANQKYTHETNGAGLSLDKFAEANVPAGYAYKGLVPDASYFGGTARALVAQAATSKVDLYVMDGNVAVPFTTTTTSKLTLTPTQQKEYLYGATADTVPAEHLAGAFAGQKLYSAAKNADGKYDVYTVSAQDTKDANNNVKFGQNVRLVLVKGTAVDSIPSTTPSEQGNSDFLN</sequence>
<dbReference type="RefSeq" id="WP_089108048.1">
    <property type="nucleotide sequence ID" value="NZ_BCMF01000001.1"/>
</dbReference>
<evidence type="ECO:0000313" key="2">
    <source>
        <dbReference type="EMBL" id="GAW98212.1"/>
    </source>
</evidence>
<name>A0A1Z5I8Y1_9LACO</name>
<keyword evidence="1" id="KW-0732">Signal</keyword>
<dbReference type="OrthoDB" id="2329257at2"/>
<proteinExistence type="predicted"/>
<evidence type="ECO:0000256" key="1">
    <source>
        <dbReference type="SAM" id="SignalP"/>
    </source>
</evidence>
<comment type="caution">
    <text evidence="2">The sequence shown here is derived from an EMBL/GenBank/DDBJ whole genome shotgun (WGS) entry which is preliminary data.</text>
</comment>
<dbReference type="AlphaFoldDB" id="A0A1Z5I8Y1"/>
<feature type="signal peptide" evidence="1">
    <location>
        <begin position="1"/>
        <end position="22"/>
    </location>
</feature>
<keyword evidence="3" id="KW-1185">Reference proteome</keyword>
<protein>
    <submittedName>
        <fullName evidence="2">S-layer protein</fullName>
    </submittedName>
</protein>
<gene>
    <name evidence="2" type="ORF">IWT30_00155</name>
</gene>
<evidence type="ECO:0000313" key="3">
    <source>
        <dbReference type="Proteomes" id="UP000198374"/>
    </source>
</evidence>
<accession>A0A1Z5I8Y1</accession>